<feature type="compositionally biased region" description="Low complexity" evidence="1">
    <location>
        <begin position="244"/>
        <end position="254"/>
    </location>
</feature>
<name>W5WKR6_9PSEU</name>
<proteinExistence type="predicted"/>
<keyword evidence="4" id="KW-1185">Reference proteome</keyword>
<evidence type="ECO:0000313" key="3">
    <source>
        <dbReference type="EMBL" id="AHI01463.1"/>
    </source>
</evidence>
<dbReference type="RefSeq" id="WP_025361270.1">
    <property type="nucleotide sequence ID" value="NZ_CP007155.1"/>
</dbReference>
<dbReference type="PATRIC" id="fig|1449976.3.peg.8142"/>
<dbReference type="Proteomes" id="UP000019225">
    <property type="component" value="Chromosome"/>
</dbReference>
<organism evidence="3 4">
    <name type="scientific">Kutzneria albida DSM 43870</name>
    <dbReference type="NCBI Taxonomy" id="1449976"/>
    <lineage>
        <taxon>Bacteria</taxon>
        <taxon>Bacillati</taxon>
        <taxon>Actinomycetota</taxon>
        <taxon>Actinomycetes</taxon>
        <taxon>Pseudonocardiales</taxon>
        <taxon>Pseudonocardiaceae</taxon>
        <taxon>Kutzneria</taxon>
    </lineage>
</organism>
<dbReference type="STRING" id="1449976.KALB_8105"/>
<dbReference type="AlphaFoldDB" id="W5WKR6"/>
<feature type="transmembrane region" description="Helical" evidence="2">
    <location>
        <begin position="54"/>
        <end position="83"/>
    </location>
</feature>
<feature type="compositionally biased region" description="Gly residues" evidence="1">
    <location>
        <begin position="258"/>
        <end position="267"/>
    </location>
</feature>
<gene>
    <name evidence="3" type="ORF">KALB_8105</name>
</gene>
<feature type="transmembrane region" description="Helical" evidence="2">
    <location>
        <begin position="95"/>
        <end position="116"/>
    </location>
</feature>
<sequence>MTFPTGGPAPAPAKSGQELDKLLYLATAGLGVLILFLGFLPLTSSTTQLPGGAAITASATFFTGAGWIQAGHLIAGLLAALVALPGKDVPKPGPFPGLVAVGTVLPFLFTVFSASGVGFGGIIVLILGVVQAGAAVAAFLFGAGILKPPAPRPQPQPGAWSPQTGGFPQPQQGQPGQFGQPQFGQPQQGQPQPGQPQPGQYGQQPVQPQGQPYGQPQQAPQPQPTQFMSQPGQFSQPMPPGQAPQPGQYGQQQPGTPPGGFGAPPQG</sequence>
<dbReference type="HOGENOM" id="CLU_1041654_0_0_11"/>
<dbReference type="Pfam" id="PF17270">
    <property type="entry name" value="DUF5336"/>
    <property type="match status" value="1"/>
</dbReference>
<keyword evidence="2" id="KW-0472">Membrane</keyword>
<feature type="region of interest" description="Disordered" evidence="1">
    <location>
        <begin position="150"/>
        <end position="267"/>
    </location>
</feature>
<evidence type="ECO:0000256" key="1">
    <source>
        <dbReference type="SAM" id="MobiDB-lite"/>
    </source>
</evidence>
<feature type="transmembrane region" description="Helical" evidence="2">
    <location>
        <begin position="22"/>
        <end position="42"/>
    </location>
</feature>
<keyword evidence="2" id="KW-1133">Transmembrane helix</keyword>
<dbReference type="EMBL" id="CP007155">
    <property type="protein sequence ID" value="AHI01463.1"/>
    <property type="molecule type" value="Genomic_DNA"/>
</dbReference>
<feature type="transmembrane region" description="Helical" evidence="2">
    <location>
        <begin position="122"/>
        <end position="146"/>
    </location>
</feature>
<evidence type="ECO:0000256" key="2">
    <source>
        <dbReference type="SAM" id="Phobius"/>
    </source>
</evidence>
<accession>W5WKR6</accession>
<reference evidence="3 4" key="1">
    <citation type="journal article" date="2014" name="BMC Genomics">
        <title>Complete genome sequence of producer of the glycopeptide antibiotic Aculeximycin Kutzneria albida DSM 43870T, a representative of minor genus of Pseudonocardiaceae.</title>
        <authorList>
            <person name="Rebets Y."/>
            <person name="Tokovenko B."/>
            <person name="Lushchyk I."/>
            <person name="Ruckert C."/>
            <person name="Zaburannyi N."/>
            <person name="Bechthold A."/>
            <person name="Kalinowski J."/>
            <person name="Luzhetskyy A."/>
        </authorList>
    </citation>
    <scope>NUCLEOTIDE SEQUENCE [LARGE SCALE GENOMIC DNA]</scope>
    <source>
        <strain evidence="3">DSM 43870</strain>
    </source>
</reference>
<dbReference type="InterPro" id="IPR035166">
    <property type="entry name" value="DUF5336"/>
</dbReference>
<dbReference type="eggNOG" id="ENOG502ZT2G">
    <property type="taxonomic scope" value="Bacteria"/>
</dbReference>
<dbReference type="KEGG" id="kal:KALB_8105"/>
<evidence type="ECO:0000313" key="4">
    <source>
        <dbReference type="Proteomes" id="UP000019225"/>
    </source>
</evidence>
<feature type="compositionally biased region" description="Low complexity" evidence="1">
    <location>
        <begin position="162"/>
        <end position="227"/>
    </location>
</feature>
<keyword evidence="2" id="KW-0812">Transmembrane</keyword>
<protein>
    <submittedName>
        <fullName evidence="3">Uncharacterized protein</fullName>
    </submittedName>
</protein>